<dbReference type="EMBL" id="AGXN01000017">
    <property type="protein sequence ID" value="EIY93319.1"/>
    <property type="molecule type" value="Genomic_DNA"/>
</dbReference>
<dbReference type="RefSeq" id="WP_005799878.1">
    <property type="nucleotide sequence ID" value="NZ_JH724216.1"/>
</dbReference>
<dbReference type="HOGENOM" id="CLU_014039_0_0_10"/>
<dbReference type="Proteomes" id="UP000003879">
    <property type="component" value="Unassembled WGS sequence"/>
</dbReference>
<feature type="region of interest" description="Disordered" evidence="1">
    <location>
        <begin position="1"/>
        <end position="57"/>
    </location>
</feature>
<evidence type="ECO:0000313" key="3">
    <source>
        <dbReference type="Proteomes" id="UP000003879"/>
    </source>
</evidence>
<gene>
    <name evidence="2" type="ORF">HMPREF1056_03208</name>
</gene>
<name>A0A0E2ANR4_BACFG</name>
<proteinExistence type="predicted"/>
<dbReference type="AlphaFoldDB" id="A0A0E2ANR4"/>
<sequence>GTDTGKKAVGQDGKSPEVAIGDNGNWYINGTDTGKPAFGKDGKDGRDGKDGANGANGKSAYELWKEYISSGDVDNPHNPDQKWPADRNKQTDFWDFLTGNSSVIEIEVGKYNVIPEYWNSSLKEYVVPSDGSVLFTVYDKTGKKVTAGVKVSDLPGVSSTDAFITNEEGQFKVTWDKLPDNKGLSERKGSVTVTVDGTQETSAGNTLVPNRINVRAIITSAYLSYFSTTLIDSYRILRVTYSFERQVDGEWDKYPTSIATPYSNMKSARIKDINLPVNEGNLDKGQLVRYTGGDSYLYIIRPLVLTGTEKANVAKNDTVGKLAKYEWDQTDNYAAFYFGDGTGSYNDYGQTIYLQDKIHVPEVYPAPSFKENSVFIEIKQGITTMWGEIDTDNLLDFYKTYAYPTGQDKFIKEEGTNVWKHPEGKLSASELNANRAVFIEMRTFINGTGGTVHTGTKPLSKGGKRFKLTSSYPNNWIGLDIRTRAESTDKITYSLSYEYRGRYTYYMLKEEDKYYLVDFADWSKRIPLPIKDCPADWMN</sequence>
<organism evidence="2 3">
    <name type="scientific">Bacteroides fragilis CL07T12C05</name>
    <dbReference type="NCBI Taxonomy" id="997883"/>
    <lineage>
        <taxon>Bacteria</taxon>
        <taxon>Pseudomonadati</taxon>
        <taxon>Bacteroidota</taxon>
        <taxon>Bacteroidia</taxon>
        <taxon>Bacteroidales</taxon>
        <taxon>Bacteroidaceae</taxon>
        <taxon>Bacteroides</taxon>
    </lineage>
</organism>
<evidence type="ECO:0000256" key="1">
    <source>
        <dbReference type="SAM" id="MobiDB-lite"/>
    </source>
</evidence>
<feature type="non-terminal residue" evidence="2">
    <location>
        <position position="1"/>
    </location>
</feature>
<accession>A0A0E2ANR4</accession>
<protein>
    <recommendedName>
        <fullName evidence="4">DUF4988 domain-containing protein</fullName>
    </recommendedName>
</protein>
<comment type="caution">
    <text evidence="2">The sequence shown here is derived from an EMBL/GenBank/DDBJ whole genome shotgun (WGS) entry which is preliminary data.</text>
</comment>
<evidence type="ECO:0000313" key="2">
    <source>
        <dbReference type="EMBL" id="EIY93319.1"/>
    </source>
</evidence>
<evidence type="ECO:0008006" key="4">
    <source>
        <dbReference type="Google" id="ProtNLM"/>
    </source>
</evidence>
<dbReference type="PATRIC" id="fig|997883.3.peg.3358"/>
<feature type="compositionally biased region" description="Basic and acidic residues" evidence="1">
    <location>
        <begin position="38"/>
        <end position="50"/>
    </location>
</feature>
<reference evidence="2 3" key="1">
    <citation type="submission" date="2012-02" db="EMBL/GenBank/DDBJ databases">
        <title>The Genome Sequence of Bacteroides fragilis CL07T12C05.</title>
        <authorList>
            <consortium name="The Broad Institute Genome Sequencing Platform"/>
            <person name="Earl A."/>
            <person name="Ward D."/>
            <person name="Feldgarden M."/>
            <person name="Gevers D."/>
            <person name="Zitomersky N.L."/>
            <person name="Coyne M.J."/>
            <person name="Comstock L.E."/>
            <person name="Young S.K."/>
            <person name="Zeng Q."/>
            <person name="Gargeya S."/>
            <person name="Fitzgerald M."/>
            <person name="Haas B."/>
            <person name="Abouelleil A."/>
            <person name="Alvarado L."/>
            <person name="Arachchi H.M."/>
            <person name="Berlin A."/>
            <person name="Chapman S.B."/>
            <person name="Gearin G."/>
            <person name="Goldberg J."/>
            <person name="Griggs A."/>
            <person name="Gujja S."/>
            <person name="Hansen M."/>
            <person name="Heiman D."/>
            <person name="Howarth C."/>
            <person name="Larimer J."/>
            <person name="Lui A."/>
            <person name="MacDonald P.J.P."/>
            <person name="McCowen C."/>
            <person name="Montmayeur A."/>
            <person name="Murphy C."/>
            <person name="Neiman D."/>
            <person name="Pearson M."/>
            <person name="Priest M."/>
            <person name="Roberts A."/>
            <person name="Saif S."/>
            <person name="Shea T."/>
            <person name="Sisk P."/>
            <person name="Stolte C."/>
            <person name="Sykes S."/>
            <person name="Wortman J."/>
            <person name="Nusbaum C."/>
            <person name="Birren B."/>
        </authorList>
    </citation>
    <scope>NUCLEOTIDE SEQUENCE [LARGE SCALE GENOMIC DNA]</scope>
    <source>
        <strain evidence="2 3">CL07T12C05</strain>
    </source>
</reference>